<dbReference type="AlphaFoldDB" id="A0A2W4XR23"/>
<feature type="chain" id="PRO_5015894762" evidence="1">
    <location>
        <begin position="30"/>
        <end position="265"/>
    </location>
</feature>
<dbReference type="Pfam" id="PF01738">
    <property type="entry name" value="DLH"/>
    <property type="match status" value="1"/>
</dbReference>
<dbReference type="PANTHER" id="PTHR22946:SF0">
    <property type="entry name" value="DIENELACTONE HYDROLASE DOMAIN-CONTAINING PROTEIN"/>
    <property type="match status" value="1"/>
</dbReference>
<comment type="caution">
    <text evidence="3">The sequence shown here is derived from an EMBL/GenBank/DDBJ whole genome shotgun (WGS) entry which is preliminary data.</text>
</comment>
<dbReference type="Proteomes" id="UP000249794">
    <property type="component" value="Unassembled WGS sequence"/>
</dbReference>
<dbReference type="SUPFAM" id="SSF53474">
    <property type="entry name" value="alpha/beta-Hydrolases"/>
    <property type="match status" value="1"/>
</dbReference>
<evidence type="ECO:0000259" key="2">
    <source>
        <dbReference type="Pfam" id="PF01738"/>
    </source>
</evidence>
<dbReference type="PANTHER" id="PTHR22946">
    <property type="entry name" value="DIENELACTONE HYDROLASE DOMAIN-CONTAINING PROTEIN-RELATED"/>
    <property type="match status" value="1"/>
</dbReference>
<dbReference type="GO" id="GO:0016787">
    <property type="term" value="F:hydrolase activity"/>
    <property type="evidence" value="ECO:0007669"/>
    <property type="project" value="UniProtKB-KW"/>
</dbReference>
<proteinExistence type="predicted"/>
<evidence type="ECO:0000313" key="4">
    <source>
        <dbReference type="Proteomes" id="UP000249794"/>
    </source>
</evidence>
<reference evidence="3 4" key="2">
    <citation type="submission" date="2018-06" db="EMBL/GenBank/DDBJ databases">
        <title>Metagenomic assembly of (sub)arctic Cyanobacteria and their associated microbiome from non-axenic cultures.</title>
        <authorList>
            <person name="Baurain D."/>
        </authorList>
    </citation>
    <scope>NUCLEOTIDE SEQUENCE [LARGE SCALE GENOMIC DNA]</scope>
    <source>
        <strain evidence="3">ULC027bin1</strain>
    </source>
</reference>
<dbReference type="InterPro" id="IPR002925">
    <property type="entry name" value="Dienelactn_hydro"/>
</dbReference>
<feature type="domain" description="Dienelactone hydrolase" evidence="2">
    <location>
        <begin position="47"/>
        <end position="262"/>
    </location>
</feature>
<evidence type="ECO:0000256" key="1">
    <source>
        <dbReference type="SAM" id="SignalP"/>
    </source>
</evidence>
<dbReference type="InterPro" id="IPR050261">
    <property type="entry name" value="FrsA_esterase"/>
</dbReference>
<protein>
    <submittedName>
        <fullName evidence="3">Dienelactone hydrolase</fullName>
    </submittedName>
</protein>
<evidence type="ECO:0000313" key="3">
    <source>
        <dbReference type="EMBL" id="PZO56839.1"/>
    </source>
</evidence>
<keyword evidence="3" id="KW-0378">Hydrolase</keyword>
<sequence length="265" mass="28523">MLRRLFLLGLLLCVTVASVIGLTAAGAKADIIAESVVYEIEGQPYEGYFALNTGFGDQQPVVLLVHDWDGIDEYEQRRVQMLAERGYAAFAVDLYGQGVRPTTTEEAQAQSGKLYGDRVAMRQRLFAGLAQAQGMAGVDPEKVVAIGYCFGGASVLEFARAGADLDGFVSFHGGLETPEGQDYSAVTGSLLILHGSDDPVAPMTQVAALADQLNTAGVDYDMEVYGGARHAFTVWTADRESSRYNAKADIQSWNALMTFLEKSLS</sequence>
<name>A0A2W4XR23_9CYAN</name>
<keyword evidence="1" id="KW-0732">Signal</keyword>
<gene>
    <name evidence="3" type="ORF">DCF15_07955</name>
</gene>
<accession>A0A2W4XR23</accession>
<dbReference type="InterPro" id="IPR029058">
    <property type="entry name" value="AB_hydrolase_fold"/>
</dbReference>
<dbReference type="Gene3D" id="3.40.50.1820">
    <property type="entry name" value="alpha/beta hydrolase"/>
    <property type="match status" value="1"/>
</dbReference>
<reference evidence="4" key="1">
    <citation type="submission" date="2018-04" db="EMBL/GenBank/DDBJ databases">
        <authorList>
            <person name="Cornet L."/>
        </authorList>
    </citation>
    <scope>NUCLEOTIDE SEQUENCE [LARGE SCALE GENOMIC DNA]</scope>
</reference>
<dbReference type="EMBL" id="QBMP01000062">
    <property type="protein sequence ID" value="PZO56839.1"/>
    <property type="molecule type" value="Genomic_DNA"/>
</dbReference>
<feature type="signal peptide" evidence="1">
    <location>
        <begin position="1"/>
        <end position="29"/>
    </location>
</feature>
<organism evidence="3 4">
    <name type="scientific">Phormidesmis priestleyi</name>
    <dbReference type="NCBI Taxonomy" id="268141"/>
    <lineage>
        <taxon>Bacteria</taxon>
        <taxon>Bacillati</taxon>
        <taxon>Cyanobacteriota</taxon>
        <taxon>Cyanophyceae</taxon>
        <taxon>Leptolyngbyales</taxon>
        <taxon>Leptolyngbyaceae</taxon>
        <taxon>Phormidesmis</taxon>
    </lineage>
</organism>